<dbReference type="GO" id="GO:0005829">
    <property type="term" value="C:cytosol"/>
    <property type="evidence" value="ECO:0007669"/>
    <property type="project" value="TreeGrafter"/>
</dbReference>
<dbReference type="RefSeq" id="WP_012158650.1">
    <property type="nucleotide sequence ID" value="NC_009922.1"/>
</dbReference>
<dbReference type="Gene3D" id="6.10.250.690">
    <property type="match status" value="1"/>
</dbReference>
<protein>
    <recommendedName>
        <fullName evidence="1">Stage 0 sporulation protein A homolog</fullName>
    </recommendedName>
</protein>
<evidence type="ECO:0000256" key="6">
    <source>
        <dbReference type="ARBA" id="ARBA00023163"/>
    </source>
</evidence>
<evidence type="ECO:0000256" key="9">
    <source>
        <dbReference type="PROSITE-ProRule" id="PRU01091"/>
    </source>
</evidence>
<keyword evidence="2 8" id="KW-0597">Phosphoprotein</keyword>
<dbReference type="Proteomes" id="UP000000269">
    <property type="component" value="Chromosome"/>
</dbReference>
<dbReference type="CDD" id="cd00383">
    <property type="entry name" value="trans_reg_C"/>
    <property type="match status" value="1"/>
</dbReference>
<dbReference type="InterPro" id="IPR039420">
    <property type="entry name" value="WalR-like"/>
</dbReference>
<proteinExistence type="predicted"/>
<evidence type="ECO:0000256" key="5">
    <source>
        <dbReference type="ARBA" id="ARBA00023125"/>
    </source>
</evidence>
<dbReference type="GO" id="GO:0032993">
    <property type="term" value="C:protein-DNA complex"/>
    <property type="evidence" value="ECO:0007669"/>
    <property type="project" value="TreeGrafter"/>
</dbReference>
<dbReference type="OrthoDB" id="9790442at2"/>
<dbReference type="Pfam" id="PF00072">
    <property type="entry name" value="Response_reg"/>
    <property type="match status" value="1"/>
</dbReference>
<feature type="modified residue" description="4-aspartylphosphate" evidence="8">
    <location>
        <position position="51"/>
    </location>
</feature>
<keyword evidence="3" id="KW-0902">Two-component regulatory system</keyword>
<dbReference type="PANTHER" id="PTHR48111:SF22">
    <property type="entry name" value="REGULATOR OF RPOS"/>
    <property type="match status" value="1"/>
</dbReference>
<dbReference type="InterPro" id="IPR001789">
    <property type="entry name" value="Sig_transdc_resp-reg_receiver"/>
</dbReference>
<keyword evidence="4" id="KW-0805">Transcription regulation</keyword>
<dbReference type="PROSITE" id="PS50110">
    <property type="entry name" value="RESPONSE_REGULATORY"/>
    <property type="match status" value="1"/>
</dbReference>
<evidence type="ECO:0000256" key="8">
    <source>
        <dbReference type="PROSITE-ProRule" id="PRU00169"/>
    </source>
</evidence>
<dbReference type="SUPFAM" id="SSF52172">
    <property type="entry name" value="CheY-like"/>
    <property type="match status" value="1"/>
</dbReference>
<evidence type="ECO:0000313" key="13">
    <source>
        <dbReference type="Proteomes" id="UP000000269"/>
    </source>
</evidence>
<dbReference type="PANTHER" id="PTHR48111">
    <property type="entry name" value="REGULATOR OF RPOS"/>
    <property type="match status" value="1"/>
</dbReference>
<dbReference type="STRING" id="350688.Clos_0787"/>
<dbReference type="HOGENOM" id="CLU_000445_30_1_9"/>
<evidence type="ECO:0000256" key="2">
    <source>
        <dbReference type="ARBA" id="ARBA00022553"/>
    </source>
</evidence>
<dbReference type="PROSITE" id="PS51755">
    <property type="entry name" value="OMPR_PHOB"/>
    <property type="match status" value="1"/>
</dbReference>
<dbReference type="KEGG" id="aoe:Clos_0787"/>
<dbReference type="SMART" id="SM00862">
    <property type="entry name" value="Trans_reg_C"/>
    <property type="match status" value="1"/>
</dbReference>
<name>A8MEK9_ALKOO</name>
<dbReference type="AlphaFoldDB" id="A8MEK9"/>
<accession>A8MEK9</accession>
<dbReference type="Gene3D" id="3.40.50.2300">
    <property type="match status" value="1"/>
</dbReference>
<evidence type="ECO:0000259" key="11">
    <source>
        <dbReference type="PROSITE" id="PS51755"/>
    </source>
</evidence>
<evidence type="ECO:0000256" key="1">
    <source>
        <dbReference type="ARBA" id="ARBA00018672"/>
    </source>
</evidence>
<evidence type="ECO:0000256" key="7">
    <source>
        <dbReference type="ARBA" id="ARBA00024867"/>
    </source>
</evidence>
<keyword evidence="6" id="KW-0804">Transcription</keyword>
<organism evidence="12 13">
    <name type="scientific">Alkaliphilus oremlandii (strain OhILAs)</name>
    <name type="common">Clostridium oremlandii (strain OhILAs)</name>
    <dbReference type="NCBI Taxonomy" id="350688"/>
    <lineage>
        <taxon>Bacteria</taxon>
        <taxon>Bacillati</taxon>
        <taxon>Bacillota</taxon>
        <taxon>Clostridia</taxon>
        <taxon>Peptostreptococcales</taxon>
        <taxon>Natronincolaceae</taxon>
        <taxon>Alkaliphilus</taxon>
    </lineage>
</organism>
<keyword evidence="13" id="KW-1185">Reference proteome</keyword>
<evidence type="ECO:0000313" key="12">
    <source>
        <dbReference type="EMBL" id="ABW18338.1"/>
    </source>
</evidence>
<dbReference type="InterPro" id="IPR011006">
    <property type="entry name" value="CheY-like_superfamily"/>
</dbReference>
<reference evidence="13" key="1">
    <citation type="submission" date="2007-10" db="EMBL/GenBank/DDBJ databases">
        <title>Complete genome of Alkaliphilus oremlandii OhILAs.</title>
        <authorList>
            <person name="Copeland A."/>
            <person name="Lucas S."/>
            <person name="Lapidus A."/>
            <person name="Barry K."/>
            <person name="Detter J.C."/>
            <person name="Glavina del Rio T."/>
            <person name="Hammon N."/>
            <person name="Israni S."/>
            <person name="Dalin E."/>
            <person name="Tice H."/>
            <person name="Pitluck S."/>
            <person name="Chain P."/>
            <person name="Malfatti S."/>
            <person name="Shin M."/>
            <person name="Vergez L."/>
            <person name="Schmutz J."/>
            <person name="Larimer F."/>
            <person name="Land M."/>
            <person name="Hauser L."/>
            <person name="Kyrpides N."/>
            <person name="Mikhailova N."/>
            <person name="Stolz J.F."/>
            <person name="Dawson A."/>
            <person name="Fisher E."/>
            <person name="Crable B."/>
            <person name="Perera E."/>
            <person name="Lisak J."/>
            <person name="Ranganathan M."/>
            <person name="Basu P."/>
            <person name="Richardson P."/>
        </authorList>
    </citation>
    <scope>NUCLEOTIDE SEQUENCE [LARGE SCALE GENOMIC DNA]</scope>
    <source>
        <strain evidence="13">OhILAs</strain>
    </source>
</reference>
<sequence length="226" mass="25834">MKLLIIEDETDLVNALKKGFVKKGYAVDYAVDGEVGLELYHINEYDLIILDLNLPSMDGLEVLETIREKDKMQRVLILSARSTVPDRIRGLDMGANDYLPKPFDFAELDARVRSLLRCELIQHNTSIQYDNIILDTRAKSILVNGVIFPLAPREYAIFEYLLIHRGTVISAETLIEHIWDSEVNMFTDVIKVHISNIRKKLREASGKEYIVTVRGKGYLIVKEEGI</sequence>
<evidence type="ECO:0000256" key="3">
    <source>
        <dbReference type="ARBA" id="ARBA00023012"/>
    </source>
</evidence>
<feature type="DNA-binding region" description="OmpR/PhoB-type" evidence="9">
    <location>
        <begin position="124"/>
        <end position="222"/>
    </location>
</feature>
<dbReference type="Pfam" id="PF00486">
    <property type="entry name" value="Trans_reg_C"/>
    <property type="match status" value="1"/>
</dbReference>
<feature type="domain" description="OmpR/PhoB-type" evidence="11">
    <location>
        <begin position="124"/>
        <end position="222"/>
    </location>
</feature>
<dbReference type="SMART" id="SM00448">
    <property type="entry name" value="REC"/>
    <property type="match status" value="1"/>
</dbReference>
<dbReference type="InterPro" id="IPR001867">
    <property type="entry name" value="OmpR/PhoB-type_DNA-bd"/>
</dbReference>
<dbReference type="eggNOG" id="COG0745">
    <property type="taxonomic scope" value="Bacteria"/>
</dbReference>
<gene>
    <name evidence="12" type="ordered locus">Clos_0787</name>
</gene>
<keyword evidence="5 9" id="KW-0238">DNA-binding</keyword>
<feature type="domain" description="Response regulatory" evidence="10">
    <location>
        <begin position="2"/>
        <end position="116"/>
    </location>
</feature>
<dbReference type="GO" id="GO:0000156">
    <property type="term" value="F:phosphorelay response regulator activity"/>
    <property type="evidence" value="ECO:0007669"/>
    <property type="project" value="TreeGrafter"/>
</dbReference>
<comment type="function">
    <text evidence="7">May play the central regulatory role in sporulation. It may be an element of the effector pathway responsible for the activation of sporulation genes in response to nutritional stress. Spo0A may act in concert with spo0H (a sigma factor) to control the expression of some genes that are critical to the sporulation process.</text>
</comment>
<dbReference type="GO" id="GO:0000976">
    <property type="term" value="F:transcription cis-regulatory region binding"/>
    <property type="evidence" value="ECO:0007669"/>
    <property type="project" value="TreeGrafter"/>
</dbReference>
<evidence type="ECO:0000259" key="10">
    <source>
        <dbReference type="PROSITE" id="PS50110"/>
    </source>
</evidence>
<dbReference type="Gene3D" id="1.10.10.10">
    <property type="entry name" value="Winged helix-like DNA-binding domain superfamily/Winged helix DNA-binding domain"/>
    <property type="match status" value="1"/>
</dbReference>
<evidence type="ECO:0000256" key="4">
    <source>
        <dbReference type="ARBA" id="ARBA00023015"/>
    </source>
</evidence>
<dbReference type="InterPro" id="IPR036388">
    <property type="entry name" value="WH-like_DNA-bd_sf"/>
</dbReference>
<dbReference type="EMBL" id="CP000853">
    <property type="protein sequence ID" value="ABW18338.1"/>
    <property type="molecule type" value="Genomic_DNA"/>
</dbReference>
<dbReference type="GO" id="GO:0006355">
    <property type="term" value="P:regulation of DNA-templated transcription"/>
    <property type="evidence" value="ECO:0007669"/>
    <property type="project" value="InterPro"/>
</dbReference>